<dbReference type="Proteomes" id="UP000183982">
    <property type="component" value="Unassembled WGS sequence"/>
</dbReference>
<evidence type="ECO:0000259" key="1">
    <source>
        <dbReference type="PROSITE" id="PS51459"/>
    </source>
</evidence>
<dbReference type="SUPFAM" id="SSF140931">
    <property type="entry name" value="Fic-like"/>
    <property type="match status" value="1"/>
</dbReference>
<keyword evidence="3" id="KW-1185">Reference proteome</keyword>
<dbReference type="Pfam" id="PF02661">
    <property type="entry name" value="Fic"/>
    <property type="match status" value="1"/>
</dbReference>
<dbReference type="InterPro" id="IPR006440">
    <property type="entry name" value="Doc"/>
</dbReference>
<dbReference type="PANTHER" id="PTHR39426">
    <property type="entry name" value="HOMOLOGY TO DEATH-ON-CURING PROTEIN OF PHAGE P1"/>
    <property type="match status" value="1"/>
</dbReference>
<protein>
    <submittedName>
        <fullName evidence="2">Death on curing protein</fullName>
    </submittedName>
</protein>
<dbReference type="NCBIfam" id="TIGR01550">
    <property type="entry name" value="DOC_P1"/>
    <property type="match status" value="1"/>
</dbReference>
<dbReference type="PROSITE" id="PS51459">
    <property type="entry name" value="FIDO"/>
    <property type="match status" value="1"/>
</dbReference>
<dbReference type="PANTHER" id="PTHR39426:SF1">
    <property type="entry name" value="HOMOLOGY TO DEATH-ON-CURING PROTEIN OF PHAGE P1"/>
    <property type="match status" value="1"/>
</dbReference>
<dbReference type="Gene3D" id="1.20.120.1870">
    <property type="entry name" value="Fic/DOC protein, Fido domain"/>
    <property type="match status" value="1"/>
</dbReference>
<organism evidence="2 3">
    <name type="scientific">Shimia gijangensis</name>
    <dbReference type="NCBI Taxonomy" id="1470563"/>
    <lineage>
        <taxon>Bacteria</taxon>
        <taxon>Pseudomonadati</taxon>
        <taxon>Pseudomonadota</taxon>
        <taxon>Alphaproteobacteria</taxon>
        <taxon>Rhodobacterales</taxon>
        <taxon>Roseobacteraceae</taxon>
    </lineage>
</organism>
<evidence type="ECO:0000313" key="3">
    <source>
        <dbReference type="Proteomes" id="UP000183982"/>
    </source>
</evidence>
<dbReference type="EMBL" id="FQZQ01000042">
    <property type="protein sequence ID" value="SHK58415.1"/>
    <property type="molecule type" value="Genomic_DNA"/>
</dbReference>
<feature type="domain" description="Fido" evidence="1">
    <location>
        <begin position="5"/>
        <end position="121"/>
    </location>
</feature>
<dbReference type="GO" id="GO:0016301">
    <property type="term" value="F:kinase activity"/>
    <property type="evidence" value="ECO:0007669"/>
    <property type="project" value="InterPro"/>
</dbReference>
<accession>A0A1M6TN44</accession>
<dbReference type="InterPro" id="IPR036597">
    <property type="entry name" value="Fido-like_dom_sf"/>
</dbReference>
<dbReference type="InterPro" id="IPR003812">
    <property type="entry name" value="Fido"/>
</dbReference>
<sequence>MFRLLSSDLVDLIHENVLNPGELQGRAGDKSLEGALSRVDNRLAFGMVEDGFSLAAFYAEAIVQGHCFNDGNKRTAHLSMDVCLDLNGIAIKWVTEDVADRIILLAQGKLEAEAFAYWLRTLPNPLK</sequence>
<evidence type="ECO:0000313" key="2">
    <source>
        <dbReference type="EMBL" id="SHK58415.1"/>
    </source>
</evidence>
<dbReference type="OrthoDB" id="9802752at2"/>
<reference evidence="3" key="1">
    <citation type="submission" date="2016-11" db="EMBL/GenBank/DDBJ databases">
        <authorList>
            <person name="Varghese N."/>
            <person name="Submissions S."/>
        </authorList>
    </citation>
    <scope>NUCLEOTIDE SEQUENCE [LARGE SCALE GENOMIC DNA]</scope>
    <source>
        <strain evidence="3">DSM 100564</strain>
    </source>
</reference>
<dbReference type="InterPro" id="IPR053737">
    <property type="entry name" value="Type_II_TA_Toxin"/>
</dbReference>
<dbReference type="RefSeq" id="WP_073257130.1">
    <property type="nucleotide sequence ID" value="NZ_FQZQ01000042.1"/>
</dbReference>
<proteinExistence type="predicted"/>
<gene>
    <name evidence="2" type="ORF">SAMN05444000_1429</name>
</gene>
<name>A0A1M6TN44_9RHOB</name>
<dbReference type="AlphaFoldDB" id="A0A1M6TN44"/>